<gene>
    <name evidence="1" type="ORF">CBW57_05135</name>
</gene>
<comment type="caution">
    <text evidence="1">The sequence shown here is derived from an EMBL/GenBank/DDBJ whole genome shotgun (WGS) entry which is preliminary data.</text>
</comment>
<proteinExistence type="predicted"/>
<evidence type="ECO:0008006" key="3">
    <source>
        <dbReference type="Google" id="ProtNLM"/>
    </source>
</evidence>
<dbReference type="EMBL" id="NHOI01000006">
    <property type="protein sequence ID" value="OVZ88718.1"/>
    <property type="molecule type" value="Genomic_DNA"/>
</dbReference>
<protein>
    <recommendedName>
        <fullName evidence="3">Prophage protein</fullName>
    </recommendedName>
</protein>
<dbReference type="AlphaFoldDB" id="A0A209A7N8"/>
<evidence type="ECO:0000313" key="2">
    <source>
        <dbReference type="Proteomes" id="UP000196440"/>
    </source>
</evidence>
<accession>A0A209A7N8</accession>
<dbReference type="Proteomes" id="UP000196440">
    <property type="component" value="Unassembled WGS sequence"/>
</dbReference>
<name>A0A209A7N8_YERIN</name>
<sequence length="93" mass="11088">MSSWIRRLKPLALQLFFTRRHHWPPLSRRRCAMYDNSPREVEDLIDHCRALIYAVVVLDQPVAKEILNLVLWQQIDLLHQTYHQATSEPLEAE</sequence>
<reference evidence="1 2" key="1">
    <citation type="submission" date="2017-05" db="EMBL/GenBank/DDBJ databases">
        <title>Whole genome sequencing of Yersinia kristensenii.</title>
        <authorList>
            <person name="Campioni F."/>
        </authorList>
    </citation>
    <scope>NUCLEOTIDE SEQUENCE [LARGE SCALE GENOMIC DNA]</scope>
    <source>
        <strain evidence="1 2">CFSAN060536</strain>
    </source>
</reference>
<organism evidence="1 2">
    <name type="scientific">Yersinia intermedia</name>
    <dbReference type="NCBI Taxonomy" id="631"/>
    <lineage>
        <taxon>Bacteria</taxon>
        <taxon>Pseudomonadati</taxon>
        <taxon>Pseudomonadota</taxon>
        <taxon>Gammaproteobacteria</taxon>
        <taxon>Enterobacterales</taxon>
        <taxon>Yersiniaceae</taxon>
        <taxon>Yersinia</taxon>
    </lineage>
</organism>
<evidence type="ECO:0000313" key="1">
    <source>
        <dbReference type="EMBL" id="OVZ88718.1"/>
    </source>
</evidence>